<dbReference type="AlphaFoldDB" id="A0AAQ4DTK8"/>
<dbReference type="SUPFAM" id="SSF81383">
    <property type="entry name" value="F-box domain"/>
    <property type="match status" value="1"/>
</dbReference>
<sequence length="503" mass="56381">MASSGERGCLLSLPREMIIHILGFLGPVDLMAIERTSRELSRLARVPNVLRTTKFLPNYSADSLQVYLEESRAVQISELDLNGFLAANTITLERCVQSCVNLTTLRCANTRLLPTAMIRLLRDRLRYLQFLEWSILGNAEYQKDVDSFCWEPPNDGRPPVIPETLRGMYVEVSSSRRNNLFLCSFLKRCSGLRNLHFHEIRYWREVATAAYSVLQSYHDGTAGKFETFTFTADAADVACEPERTTPDDEWSLLHTPESLLGVLKASLNMSPSVVVRQNLMPSANCVVLDSCTAHLVPSDFSNLFILIKYDAFAALEAASHYQWHLNTRALTLKVCPPETMARKYSASATDATSFYRFFAGCQKLTELNLAAFHFEVNFDCCSVMVDAGLIFLRALTLPSCALRCPGRLEQLARASFRLEELDVRAAHTARPVSCVFCSDSSTCTEEVFGALRLICPLRRLTLCDLPHVRGLQFLTGCLIRELRLRNLGLGGFATEETIAALKE</sequence>
<keyword evidence="3" id="KW-1185">Reference proteome</keyword>
<dbReference type="Gene3D" id="3.80.10.10">
    <property type="entry name" value="Ribonuclease Inhibitor"/>
    <property type="match status" value="1"/>
</dbReference>
<dbReference type="PROSITE" id="PS50181">
    <property type="entry name" value="FBOX"/>
    <property type="match status" value="1"/>
</dbReference>
<proteinExistence type="predicted"/>
<organism evidence="2 3">
    <name type="scientific">Amblyomma americanum</name>
    <name type="common">Lone star tick</name>
    <dbReference type="NCBI Taxonomy" id="6943"/>
    <lineage>
        <taxon>Eukaryota</taxon>
        <taxon>Metazoa</taxon>
        <taxon>Ecdysozoa</taxon>
        <taxon>Arthropoda</taxon>
        <taxon>Chelicerata</taxon>
        <taxon>Arachnida</taxon>
        <taxon>Acari</taxon>
        <taxon>Parasitiformes</taxon>
        <taxon>Ixodida</taxon>
        <taxon>Ixodoidea</taxon>
        <taxon>Ixodidae</taxon>
        <taxon>Amblyomminae</taxon>
        <taxon>Amblyomma</taxon>
    </lineage>
</organism>
<dbReference type="Proteomes" id="UP001321473">
    <property type="component" value="Unassembled WGS sequence"/>
</dbReference>
<reference evidence="2 3" key="1">
    <citation type="journal article" date="2023" name="Arcadia Sci">
        <title>De novo assembly of a long-read Amblyomma americanum tick genome.</title>
        <authorList>
            <person name="Chou S."/>
            <person name="Poskanzer K.E."/>
            <person name="Rollins M."/>
            <person name="Thuy-Boun P.S."/>
        </authorList>
    </citation>
    <scope>NUCLEOTIDE SEQUENCE [LARGE SCALE GENOMIC DNA]</scope>
    <source>
        <strain evidence="2">F_SG_1</strain>
        <tissue evidence="2">Salivary glands</tissue>
    </source>
</reference>
<gene>
    <name evidence="2" type="ORF">V5799_031593</name>
</gene>
<dbReference type="SUPFAM" id="SSF52047">
    <property type="entry name" value="RNI-like"/>
    <property type="match status" value="1"/>
</dbReference>
<dbReference type="InterPro" id="IPR001810">
    <property type="entry name" value="F-box_dom"/>
</dbReference>
<accession>A0AAQ4DTK8</accession>
<evidence type="ECO:0000313" key="3">
    <source>
        <dbReference type="Proteomes" id="UP001321473"/>
    </source>
</evidence>
<feature type="domain" description="F-box" evidence="1">
    <location>
        <begin position="7"/>
        <end position="53"/>
    </location>
</feature>
<evidence type="ECO:0000313" key="2">
    <source>
        <dbReference type="EMBL" id="KAK8765798.1"/>
    </source>
</evidence>
<feature type="non-terminal residue" evidence="2">
    <location>
        <position position="503"/>
    </location>
</feature>
<evidence type="ECO:0000259" key="1">
    <source>
        <dbReference type="PROSITE" id="PS50181"/>
    </source>
</evidence>
<dbReference type="InterPro" id="IPR036047">
    <property type="entry name" value="F-box-like_dom_sf"/>
</dbReference>
<dbReference type="EMBL" id="JARKHS020027007">
    <property type="protein sequence ID" value="KAK8765798.1"/>
    <property type="molecule type" value="Genomic_DNA"/>
</dbReference>
<dbReference type="Pfam" id="PF12937">
    <property type="entry name" value="F-box-like"/>
    <property type="match status" value="1"/>
</dbReference>
<name>A0AAQ4DTK8_AMBAM</name>
<protein>
    <recommendedName>
        <fullName evidence="1">F-box domain-containing protein</fullName>
    </recommendedName>
</protein>
<comment type="caution">
    <text evidence="2">The sequence shown here is derived from an EMBL/GenBank/DDBJ whole genome shotgun (WGS) entry which is preliminary data.</text>
</comment>
<dbReference type="InterPro" id="IPR032675">
    <property type="entry name" value="LRR_dom_sf"/>
</dbReference>